<dbReference type="EMBL" id="BMIN01000001">
    <property type="protein sequence ID" value="GGC99611.1"/>
    <property type="molecule type" value="Genomic_DNA"/>
</dbReference>
<proteinExistence type="predicted"/>
<name>A0ABQ1PM32_9BACI</name>
<reference evidence="2" key="1">
    <citation type="journal article" date="2019" name="Int. J. Syst. Evol. Microbiol.">
        <title>The Global Catalogue of Microorganisms (GCM) 10K type strain sequencing project: providing services to taxonomists for standard genome sequencing and annotation.</title>
        <authorList>
            <consortium name="The Broad Institute Genomics Platform"/>
            <consortium name="The Broad Institute Genome Sequencing Center for Infectious Disease"/>
            <person name="Wu L."/>
            <person name="Ma J."/>
        </authorList>
    </citation>
    <scope>NUCLEOTIDE SEQUENCE [LARGE SCALE GENOMIC DNA]</scope>
    <source>
        <strain evidence="2">CGMCC 1.15353</strain>
    </source>
</reference>
<protein>
    <recommendedName>
        <fullName evidence="3">Lipoprotein</fullName>
    </recommendedName>
</protein>
<organism evidence="1 2">
    <name type="scientific">Pontibacillus salipaludis</name>
    <dbReference type="NCBI Taxonomy" id="1697394"/>
    <lineage>
        <taxon>Bacteria</taxon>
        <taxon>Bacillati</taxon>
        <taxon>Bacillota</taxon>
        <taxon>Bacilli</taxon>
        <taxon>Bacillales</taxon>
        <taxon>Bacillaceae</taxon>
        <taxon>Pontibacillus</taxon>
    </lineage>
</organism>
<dbReference type="RefSeq" id="WP_188650301.1">
    <property type="nucleotide sequence ID" value="NZ_BMIN01000001.1"/>
</dbReference>
<comment type="caution">
    <text evidence="1">The sequence shown here is derived from an EMBL/GenBank/DDBJ whole genome shotgun (WGS) entry which is preliminary data.</text>
</comment>
<dbReference type="PROSITE" id="PS51257">
    <property type="entry name" value="PROKAR_LIPOPROTEIN"/>
    <property type="match status" value="1"/>
</dbReference>
<gene>
    <name evidence="1" type="ORF">GCM10011389_03600</name>
</gene>
<dbReference type="Proteomes" id="UP000642571">
    <property type="component" value="Unassembled WGS sequence"/>
</dbReference>
<accession>A0ABQ1PM32</accession>
<evidence type="ECO:0000313" key="2">
    <source>
        <dbReference type="Proteomes" id="UP000642571"/>
    </source>
</evidence>
<evidence type="ECO:0008006" key="3">
    <source>
        <dbReference type="Google" id="ProtNLM"/>
    </source>
</evidence>
<evidence type="ECO:0000313" key="1">
    <source>
        <dbReference type="EMBL" id="GGC99611.1"/>
    </source>
</evidence>
<sequence length="244" mass="28175">MYIKKMTVLLIAAFILTGCLYPDERLSKNQIPNQVQLESLQSAVDEYKKSNPYSLPIKTRDQDTNIFQKYPIEYKRLREENLISEAPGNSFERGGVYQYVLIDVEDDPTVKVMDLRATQELQKINNRITAYRNEHQYAPYGERIAKDVYKIDHQKIGLEKSPTIKSPFSDTQLPVVMDAKGKIYLDYRQELYKALQEKEHSYTSGDDIRYILVKDSPIVPSHSLPYTIKDGEPVFRGVDADNPS</sequence>
<keyword evidence="2" id="KW-1185">Reference proteome</keyword>